<proteinExistence type="predicted"/>
<evidence type="ECO:0000313" key="2">
    <source>
        <dbReference type="EMBL" id="CAA9567643.1"/>
    </source>
</evidence>
<dbReference type="AlphaFoldDB" id="A0A6J4V5Q7"/>
<keyword evidence="1" id="KW-1133">Transmembrane helix</keyword>
<sequence>MFPAGDADGRPGGCRRPCFSNGRCGLPARLRRLTRGEPMTDRTLYLSLAAGVAVLLVILIWLLFL</sequence>
<accession>A0A6J4V5Q7</accession>
<gene>
    <name evidence="2" type="ORF">AVDCRST_MAG49-3160</name>
</gene>
<protein>
    <submittedName>
        <fullName evidence="2">Uncharacterized protein</fullName>
    </submittedName>
</protein>
<reference evidence="2" key="1">
    <citation type="submission" date="2020-02" db="EMBL/GenBank/DDBJ databases">
        <authorList>
            <person name="Meier V. D."/>
        </authorList>
    </citation>
    <scope>NUCLEOTIDE SEQUENCE</scope>
    <source>
        <strain evidence="2">AVDCRST_MAG49</strain>
    </source>
</reference>
<keyword evidence="1" id="KW-0472">Membrane</keyword>
<dbReference type="EMBL" id="CADCWG010000216">
    <property type="protein sequence ID" value="CAA9567643.1"/>
    <property type="molecule type" value="Genomic_DNA"/>
</dbReference>
<evidence type="ECO:0000256" key="1">
    <source>
        <dbReference type="SAM" id="Phobius"/>
    </source>
</evidence>
<keyword evidence="1" id="KW-0812">Transmembrane</keyword>
<feature type="transmembrane region" description="Helical" evidence="1">
    <location>
        <begin position="44"/>
        <end position="64"/>
    </location>
</feature>
<name>A0A6J4V5Q7_9BACT</name>
<organism evidence="2">
    <name type="scientific">uncultured Thermomicrobiales bacterium</name>
    <dbReference type="NCBI Taxonomy" id="1645740"/>
    <lineage>
        <taxon>Bacteria</taxon>
        <taxon>Pseudomonadati</taxon>
        <taxon>Thermomicrobiota</taxon>
        <taxon>Thermomicrobia</taxon>
        <taxon>Thermomicrobiales</taxon>
        <taxon>environmental samples</taxon>
    </lineage>
</organism>